<reference evidence="2 3" key="1">
    <citation type="journal article" date="2018" name="Evol. Lett.">
        <title>Horizontal gene cluster transfer increased hallucinogenic mushroom diversity.</title>
        <authorList>
            <person name="Reynolds H.T."/>
            <person name="Vijayakumar V."/>
            <person name="Gluck-Thaler E."/>
            <person name="Korotkin H.B."/>
            <person name="Matheny P.B."/>
            <person name="Slot J.C."/>
        </authorList>
    </citation>
    <scope>NUCLEOTIDE SEQUENCE [LARGE SCALE GENOMIC DNA]</scope>
    <source>
        <strain evidence="2 3">SRW20</strain>
    </source>
</reference>
<feature type="region of interest" description="Disordered" evidence="1">
    <location>
        <begin position="1"/>
        <end position="49"/>
    </location>
</feature>
<keyword evidence="3" id="KW-1185">Reference proteome</keyword>
<feature type="compositionally biased region" description="Polar residues" evidence="1">
    <location>
        <begin position="308"/>
        <end position="328"/>
    </location>
</feature>
<dbReference type="Proteomes" id="UP000284706">
    <property type="component" value="Unassembled WGS sequence"/>
</dbReference>
<feature type="compositionally biased region" description="Acidic residues" evidence="1">
    <location>
        <begin position="131"/>
        <end position="144"/>
    </location>
</feature>
<evidence type="ECO:0000313" key="2">
    <source>
        <dbReference type="EMBL" id="PPQ85894.1"/>
    </source>
</evidence>
<dbReference type="AlphaFoldDB" id="A0A409X5B6"/>
<feature type="compositionally biased region" description="Basic and acidic residues" evidence="1">
    <location>
        <begin position="77"/>
        <end position="117"/>
    </location>
</feature>
<feature type="compositionally biased region" description="Acidic residues" evidence="1">
    <location>
        <begin position="202"/>
        <end position="221"/>
    </location>
</feature>
<gene>
    <name evidence="2" type="ORF">CVT26_001393</name>
</gene>
<evidence type="ECO:0000256" key="1">
    <source>
        <dbReference type="SAM" id="MobiDB-lite"/>
    </source>
</evidence>
<sequence length="363" mass="39847">MLVGAGAVLEVDTSPRPLASPAPLGLAFTQSASHTTQHHDRSRPSSPFLAFSPDAIARIAPPSWELTMDSVIALDGRPSERSHLQDSGKHRDSLEDTARCRPQESGECRDSSEDVERRHPRGSDGSQSSSEDVEMADVEGEDNADCSPIIRVNKGKKKLNPKPYRVIKKVKLNSSAATKVIRWINRPRPRIVLHNFDSSQGGDEDEEDEEDGDYETAEESFEEKTVRDTLAAGESPVRSSSQITHISATPSPPPSSCTRIFRPLFSDSDLGQTSSQHARATPPFRYLNSAVELSSDLNLHIEFPPTLPSSNAAEPASSQRSTPASPMSSDLLEWEEYTDEQHALIGNLLDQAHKKHVKDLKLD</sequence>
<comment type="caution">
    <text evidence="2">The sequence shown here is derived from an EMBL/GenBank/DDBJ whole genome shotgun (WGS) entry which is preliminary data.</text>
</comment>
<feature type="region of interest" description="Disordered" evidence="1">
    <location>
        <begin position="77"/>
        <end position="154"/>
    </location>
</feature>
<name>A0A409X5B6_9AGAR</name>
<accession>A0A409X5B6</accession>
<evidence type="ECO:0000313" key="3">
    <source>
        <dbReference type="Proteomes" id="UP000284706"/>
    </source>
</evidence>
<dbReference type="EMBL" id="NHYE01004189">
    <property type="protein sequence ID" value="PPQ85894.1"/>
    <property type="molecule type" value="Genomic_DNA"/>
</dbReference>
<protein>
    <submittedName>
        <fullName evidence="2">Uncharacterized protein</fullName>
    </submittedName>
</protein>
<dbReference type="InParanoid" id="A0A409X5B6"/>
<proteinExistence type="predicted"/>
<feature type="region of interest" description="Disordered" evidence="1">
    <location>
        <begin position="305"/>
        <end position="331"/>
    </location>
</feature>
<feature type="region of interest" description="Disordered" evidence="1">
    <location>
        <begin position="193"/>
        <end position="262"/>
    </location>
</feature>
<organism evidence="2 3">
    <name type="scientific">Gymnopilus dilepis</name>
    <dbReference type="NCBI Taxonomy" id="231916"/>
    <lineage>
        <taxon>Eukaryota</taxon>
        <taxon>Fungi</taxon>
        <taxon>Dikarya</taxon>
        <taxon>Basidiomycota</taxon>
        <taxon>Agaricomycotina</taxon>
        <taxon>Agaricomycetes</taxon>
        <taxon>Agaricomycetidae</taxon>
        <taxon>Agaricales</taxon>
        <taxon>Agaricineae</taxon>
        <taxon>Hymenogastraceae</taxon>
        <taxon>Gymnopilus</taxon>
    </lineage>
</organism>
<feature type="compositionally biased region" description="Polar residues" evidence="1">
    <location>
        <begin position="237"/>
        <end position="249"/>
    </location>
</feature>